<dbReference type="AlphaFoldDB" id="A0AA96V7F5"/>
<keyword evidence="2" id="KW-1185">Reference proteome</keyword>
<sequence>MPFLFNDTKMTILPFLELPVRYRINAEPWLPKMTEFEAGAEISEQLLQKAVDIFNEKASEDFVTFMEKNPASDWAQTDLFIETEKYYRQYIPFLNERKERCFWMNFFCRPVGNWKSHRVEVKAGGTCYFSIGLNIDTGKRFDFIVNGKV</sequence>
<dbReference type="RefSeq" id="WP_338098135.1">
    <property type="nucleotide sequence ID" value="NZ_CP131061.1"/>
</dbReference>
<accession>A0AA96V7F5</accession>
<name>A0AA96V7F5_9EURY</name>
<dbReference type="EMBL" id="CP131061">
    <property type="protein sequence ID" value="WNY26613.1"/>
    <property type="molecule type" value="Genomic_DNA"/>
</dbReference>
<evidence type="ECO:0000313" key="1">
    <source>
        <dbReference type="EMBL" id="WNY26613.1"/>
    </source>
</evidence>
<gene>
    <name evidence="1" type="ORF">MsAm2_03850</name>
</gene>
<evidence type="ECO:0000313" key="2">
    <source>
        <dbReference type="Proteomes" id="UP001304970"/>
    </source>
</evidence>
<protein>
    <submittedName>
        <fullName evidence="1">Uncharacterized protein</fullName>
    </submittedName>
</protein>
<reference evidence="1 2" key="1">
    <citation type="submission" date="2023-07" db="EMBL/GenBank/DDBJ databases">
        <title>Closed genome sequence of Methanosarcinaceae archaeon Am2.</title>
        <authorList>
            <person name="Poehlein A."/>
            <person name="Protasov E."/>
            <person name="Platt K."/>
            <person name="Reeh H."/>
            <person name="Daniel R."/>
            <person name="Brune A."/>
        </authorList>
    </citation>
    <scope>NUCLEOTIDE SEQUENCE [LARGE SCALE GENOMIC DNA]</scope>
    <source>
        <strain evidence="1 2">Am2</strain>
    </source>
</reference>
<organism evidence="1 2">
    <name type="scientific">Methanolapillus ohkumae</name>
    <dbReference type="NCBI Taxonomy" id="3028298"/>
    <lineage>
        <taxon>Archaea</taxon>
        <taxon>Methanobacteriati</taxon>
        <taxon>Methanobacteriota</taxon>
        <taxon>Stenosarchaea group</taxon>
        <taxon>Methanomicrobia</taxon>
        <taxon>Methanosarcinales</taxon>
        <taxon>Methanosarcinaceae</taxon>
        <taxon>Methanolapillus</taxon>
    </lineage>
</organism>
<dbReference type="Proteomes" id="UP001304970">
    <property type="component" value="Chromosome"/>
</dbReference>
<proteinExistence type="predicted"/>
<dbReference type="GeneID" id="89227787"/>